<feature type="region of interest" description="Disordered" evidence="1">
    <location>
        <begin position="1"/>
        <end position="50"/>
    </location>
</feature>
<protein>
    <submittedName>
        <fullName evidence="2">Uncharacterized protein</fullName>
    </submittedName>
</protein>
<feature type="compositionally biased region" description="Basic and acidic residues" evidence="1">
    <location>
        <begin position="33"/>
        <end position="50"/>
    </location>
</feature>
<evidence type="ECO:0000313" key="2">
    <source>
        <dbReference type="EMBL" id="CAF4427051.1"/>
    </source>
</evidence>
<feature type="non-terminal residue" evidence="2">
    <location>
        <position position="1"/>
    </location>
</feature>
<reference evidence="2" key="1">
    <citation type="submission" date="2021-02" db="EMBL/GenBank/DDBJ databases">
        <authorList>
            <person name="Nowell W R."/>
        </authorList>
    </citation>
    <scope>NUCLEOTIDE SEQUENCE</scope>
</reference>
<sequence length="50" mass="5566">MNINSASSSVIPKNTHQPSTASVVTRPVAQNQDPERELKEMEEWLKSQGD</sequence>
<dbReference type="Proteomes" id="UP000663868">
    <property type="component" value="Unassembled WGS sequence"/>
</dbReference>
<comment type="caution">
    <text evidence="2">The sequence shown here is derived from an EMBL/GenBank/DDBJ whole genome shotgun (WGS) entry which is preliminary data.</text>
</comment>
<dbReference type="EMBL" id="CAJOBB010028034">
    <property type="protein sequence ID" value="CAF4427051.1"/>
    <property type="molecule type" value="Genomic_DNA"/>
</dbReference>
<evidence type="ECO:0000256" key="1">
    <source>
        <dbReference type="SAM" id="MobiDB-lite"/>
    </source>
</evidence>
<feature type="compositionally biased region" description="Polar residues" evidence="1">
    <location>
        <begin position="1"/>
        <end position="32"/>
    </location>
</feature>
<proteinExistence type="predicted"/>
<organism evidence="2 3">
    <name type="scientific">Adineta steineri</name>
    <dbReference type="NCBI Taxonomy" id="433720"/>
    <lineage>
        <taxon>Eukaryota</taxon>
        <taxon>Metazoa</taxon>
        <taxon>Spiralia</taxon>
        <taxon>Gnathifera</taxon>
        <taxon>Rotifera</taxon>
        <taxon>Eurotatoria</taxon>
        <taxon>Bdelloidea</taxon>
        <taxon>Adinetida</taxon>
        <taxon>Adinetidae</taxon>
        <taxon>Adineta</taxon>
    </lineage>
</organism>
<evidence type="ECO:0000313" key="3">
    <source>
        <dbReference type="Proteomes" id="UP000663868"/>
    </source>
</evidence>
<dbReference type="AlphaFoldDB" id="A0A820QZJ2"/>
<name>A0A820QZJ2_9BILA</name>
<accession>A0A820QZJ2</accession>
<gene>
    <name evidence="2" type="ORF">KXQ929_LOCUS52553</name>
</gene>